<keyword evidence="1" id="KW-0472">Membrane</keyword>
<dbReference type="PANTHER" id="PTHR34414">
    <property type="entry name" value="HET DOMAIN-CONTAINING PROTEIN-RELATED"/>
    <property type="match status" value="1"/>
</dbReference>
<evidence type="ECO:0000313" key="3">
    <source>
        <dbReference type="Proteomes" id="UP000799439"/>
    </source>
</evidence>
<dbReference type="Proteomes" id="UP000799439">
    <property type="component" value="Unassembled WGS sequence"/>
</dbReference>
<comment type="caution">
    <text evidence="2">The sequence shown here is derived from an EMBL/GenBank/DDBJ whole genome shotgun (WGS) entry which is preliminary data.</text>
</comment>
<proteinExistence type="predicted"/>
<keyword evidence="1" id="KW-0812">Transmembrane</keyword>
<sequence>MTIHKLNDIHHWLWLAGRPVSPRPLHHQLFLKRHIVISEQLEMHLVWEKGRIFLKPIPNYLLWADWKTELACEENCECSKEPGRVSECVEKQLFHIVQGFLLSYAGLLQRETDFAMAIENKLVPADFNWSSWKEIVSDLLRTSNIYAKINERFVYGELRLYRLQKIYRFTGRSIIRGYHNTNDTYSDFLAGHFAWLASILAYIAIVLTAMQVGLATKALGDNDSFQAVSYGFTVFAIIGPLIAVSIVLLAFLVLLVGNWVATSRAAKTRLGGLGLAGGPGMN</sequence>
<feature type="transmembrane region" description="Helical" evidence="1">
    <location>
        <begin position="234"/>
        <end position="261"/>
    </location>
</feature>
<dbReference type="Pfam" id="PF20246">
    <property type="entry name" value="DUF6601"/>
    <property type="match status" value="1"/>
</dbReference>
<dbReference type="EMBL" id="ML996082">
    <property type="protein sequence ID" value="KAF2155519.1"/>
    <property type="molecule type" value="Genomic_DNA"/>
</dbReference>
<accession>A0A9P4MMT1</accession>
<name>A0A9P4MMT1_9PEZI</name>
<dbReference type="PANTHER" id="PTHR34414:SF1">
    <property type="entry name" value="SUBTILISIN-LIKE SERINE PROTEASE"/>
    <property type="match status" value="1"/>
</dbReference>
<evidence type="ECO:0000313" key="2">
    <source>
        <dbReference type="EMBL" id="KAF2155519.1"/>
    </source>
</evidence>
<gene>
    <name evidence="2" type="ORF">K461DRAFT_274508</name>
</gene>
<evidence type="ECO:0000256" key="1">
    <source>
        <dbReference type="SAM" id="Phobius"/>
    </source>
</evidence>
<organism evidence="2 3">
    <name type="scientific">Myriangium duriaei CBS 260.36</name>
    <dbReference type="NCBI Taxonomy" id="1168546"/>
    <lineage>
        <taxon>Eukaryota</taxon>
        <taxon>Fungi</taxon>
        <taxon>Dikarya</taxon>
        <taxon>Ascomycota</taxon>
        <taxon>Pezizomycotina</taxon>
        <taxon>Dothideomycetes</taxon>
        <taxon>Dothideomycetidae</taxon>
        <taxon>Myriangiales</taxon>
        <taxon>Myriangiaceae</taxon>
        <taxon>Myriangium</taxon>
    </lineage>
</organism>
<dbReference type="AlphaFoldDB" id="A0A9P4MMT1"/>
<keyword evidence="1" id="KW-1133">Transmembrane helix</keyword>
<feature type="transmembrane region" description="Helical" evidence="1">
    <location>
        <begin position="193"/>
        <end position="214"/>
    </location>
</feature>
<dbReference type="OrthoDB" id="5086500at2759"/>
<keyword evidence="3" id="KW-1185">Reference proteome</keyword>
<reference evidence="2" key="1">
    <citation type="journal article" date="2020" name="Stud. Mycol.">
        <title>101 Dothideomycetes genomes: a test case for predicting lifestyles and emergence of pathogens.</title>
        <authorList>
            <person name="Haridas S."/>
            <person name="Albert R."/>
            <person name="Binder M."/>
            <person name="Bloem J."/>
            <person name="Labutti K."/>
            <person name="Salamov A."/>
            <person name="Andreopoulos B."/>
            <person name="Baker S."/>
            <person name="Barry K."/>
            <person name="Bills G."/>
            <person name="Bluhm B."/>
            <person name="Cannon C."/>
            <person name="Castanera R."/>
            <person name="Culley D."/>
            <person name="Daum C."/>
            <person name="Ezra D."/>
            <person name="Gonzalez J."/>
            <person name="Henrissat B."/>
            <person name="Kuo A."/>
            <person name="Liang C."/>
            <person name="Lipzen A."/>
            <person name="Lutzoni F."/>
            <person name="Magnuson J."/>
            <person name="Mondo S."/>
            <person name="Nolan M."/>
            <person name="Ohm R."/>
            <person name="Pangilinan J."/>
            <person name="Park H.-J."/>
            <person name="Ramirez L."/>
            <person name="Alfaro M."/>
            <person name="Sun H."/>
            <person name="Tritt A."/>
            <person name="Yoshinaga Y."/>
            <person name="Zwiers L.-H."/>
            <person name="Turgeon B."/>
            <person name="Goodwin S."/>
            <person name="Spatafora J."/>
            <person name="Crous P."/>
            <person name="Grigoriev I."/>
        </authorList>
    </citation>
    <scope>NUCLEOTIDE SEQUENCE</scope>
    <source>
        <strain evidence="2">CBS 260.36</strain>
    </source>
</reference>
<dbReference type="InterPro" id="IPR046536">
    <property type="entry name" value="DUF6601"/>
</dbReference>
<protein>
    <submittedName>
        <fullName evidence="2">Uncharacterized protein</fullName>
    </submittedName>
</protein>